<keyword evidence="2" id="KW-0812">Transmembrane</keyword>
<feature type="transmembrane region" description="Helical" evidence="2">
    <location>
        <begin position="105"/>
        <end position="124"/>
    </location>
</feature>
<feature type="transmembrane region" description="Helical" evidence="2">
    <location>
        <begin position="39"/>
        <end position="58"/>
    </location>
</feature>
<keyword evidence="2" id="KW-1133">Transmembrane helix</keyword>
<name>A0A7X9NQW1_9BIFI</name>
<gene>
    <name evidence="3" type="ORF">HF844_03775</name>
</gene>
<comment type="caution">
    <text evidence="3">The sequence shown here is derived from an EMBL/GenBank/DDBJ whole genome shotgun (WGS) entry which is preliminary data.</text>
</comment>
<evidence type="ECO:0000256" key="1">
    <source>
        <dbReference type="SAM" id="MobiDB-lite"/>
    </source>
</evidence>
<accession>A0A7X9NQW1</accession>
<evidence type="ECO:0000256" key="2">
    <source>
        <dbReference type="SAM" id="Phobius"/>
    </source>
</evidence>
<reference evidence="3 4" key="1">
    <citation type="submission" date="2020-04" db="EMBL/GenBank/DDBJ databases">
        <authorList>
            <person name="Hitch T.C.A."/>
            <person name="Wylensek D."/>
            <person name="Clavel T."/>
        </authorList>
    </citation>
    <scope>NUCLEOTIDE SEQUENCE [LARGE SCALE GENOMIC DNA]</scope>
    <source>
        <strain evidence="3 4">BSM-130-P53-3C</strain>
    </source>
</reference>
<proteinExistence type="predicted"/>
<dbReference type="EMBL" id="JABAGI010000003">
    <property type="protein sequence ID" value="NME61925.1"/>
    <property type="molecule type" value="Genomic_DNA"/>
</dbReference>
<sequence>MWPGMALAGLLALFAFIISFDALRTLALACGIRASLSWMFPLIIDGSVLAFTWATWAFRTRGLATWYPWLMLVAFSAFSIAGNSLHAHAVPIDGMTLPGWAPGVVMSMPPIALLATTHMIVLAAGRTFDNTPEPAPPSFAPEPGPEPEKEPEPEPEPVVTPEPESKPVVTPEPDPEPAVTPEPEPESQPEPVAAPESTPEPEQEPAVTPEPEEAPKPAAPADERTRSAMLSDSWHRRFRDEPEPDTQSLVAMMEP</sequence>
<feature type="transmembrane region" description="Helical" evidence="2">
    <location>
        <begin position="65"/>
        <end position="85"/>
    </location>
</feature>
<dbReference type="Proteomes" id="UP000588369">
    <property type="component" value="Unassembled WGS sequence"/>
</dbReference>
<dbReference type="Pfam" id="PF10935">
    <property type="entry name" value="DUF2637"/>
    <property type="match status" value="1"/>
</dbReference>
<feature type="region of interest" description="Disordered" evidence="1">
    <location>
        <begin position="127"/>
        <end position="255"/>
    </location>
</feature>
<dbReference type="InterPro" id="IPR021235">
    <property type="entry name" value="DUF2637"/>
</dbReference>
<feature type="compositionally biased region" description="Pro residues" evidence="1">
    <location>
        <begin position="133"/>
        <end position="144"/>
    </location>
</feature>
<organism evidence="3 4">
    <name type="scientific">Bifidobacterium thermophilum</name>
    <dbReference type="NCBI Taxonomy" id="33905"/>
    <lineage>
        <taxon>Bacteria</taxon>
        <taxon>Bacillati</taxon>
        <taxon>Actinomycetota</taxon>
        <taxon>Actinomycetes</taxon>
        <taxon>Bifidobacteriales</taxon>
        <taxon>Bifidobacteriaceae</taxon>
        <taxon>Bifidobacterium</taxon>
    </lineage>
</organism>
<dbReference type="AlphaFoldDB" id="A0A7X9NQW1"/>
<evidence type="ECO:0000313" key="4">
    <source>
        <dbReference type="Proteomes" id="UP000588369"/>
    </source>
</evidence>
<keyword evidence="2" id="KW-0472">Membrane</keyword>
<evidence type="ECO:0000313" key="3">
    <source>
        <dbReference type="EMBL" id="NME61925.1"/>
    </source>
</evidence>
<feature type="compositionally biased region" description="Low complexity" evidence="1">
    <location>
        <begin position="157"/>
        <end position="169"/>
    </location>
</feature>
<protein>
    <submittedName>
        <fullName evidence="3">DUF2637 domain-containing protein</fullName>
    </submittedName>
</protein>
<feature type="compositionally biased region" description="Pro residues" evidence="1">
    <location>
        <begin position="170"/>
        <end position="188"/>
    </location>
</feature>